<dbReference type="AlphaFoldDB" id="A0AAE0W1F2"/>
<reference evidence="2" key="1">
    <citation type="journal article" date="2021" name="Genome Biol. Evol.">
        <title>A High-Quality Reference Genome for a Parasitic Bivalve with Doubly Uniparental Inheritance (Bivalvia: Unionida).</title>
        <authorList>
            <person name="Smith C.H."/>
        </authorList>
    </citation>
    <scope>NUCLEOTIDE SEQUENCE</scope>
    <source>
        <strain evidence="2">CHS0354</strain>
    </source>
</reference>
<dbReference type="Proteomes" id="UP001195483">
    <property type="component" value="Unassembled WGS sequence"/>
</dbReference>
<proteinExistence type="predicted"/>
<feature type="region of interest" description="Disordered" evidence="1">
    <location>
        <begin position="47"/>
        <end position="66"/>
    </location>
</feature>
<dbReference type="EMBL" id="JAEAOA010001892">
    <property type="protein sequence ID" value="KAK3596912.1"/>
    <property type="molecule type" value="Genomic_DNA"/>
</dbReference>
<evidence type="ECO:0000313" key="2">
    <source>
        <dbReference type="EMBL" id="KAK3596912.1"/>
    </source>
</evidence>
<reference evidence="2" key="3">
    <citation type="submission" date="2023-05" db="EMBL/GenBank/DDBJ databases">
        <authorList>
            <person name="Smith C.H."/>
        </authorList>
    </citation>
    <scope>NUCLEOTIDE SEQUENCE</scope>
    <source>
        <strain evidence="2">CHS0354</strain>
        <tissue evidence="2">Mantle</tissue>
    </source>
</reference>
<keyword evidence="3" id="KW-1185">Reference proteome</keyword>
<reference evidence="2" key="2">
    <citation type="journal article" date="2021" name="Genome Biol. Evol.">
        <title>Developing a high-quality reference genome for a parasitic bivalve with doubly uniparental inheritance (Bivalvia: Unionida).</title>
        <authorList>
            <person name="Smith C.H."/>
        </authorList>
    </citation>
    <scope>NUCLEOTIDE SEQUENCE</scope>
    <source>
        <strain evidence="2">CHS0354</strain>
        <tissue evidence="2">Mantle</tissue>
    </source>
</reference>
<comment type="caution">
    <text evidence="2">The sequence shown here is derived from an EMBL/GenBank/DDBJ whole genome shotgun (WGS) entry which is preliminary data.</text>
</comment>
<evidence type="ECO:0000256" key="1">
    <source>
        <dbReference type="SAM" id="MobiDB-lite"/>
    </source>
</evidence>
<accession>A0AAE0W1F2</accession>
<evidence type="ECO:0000313" key="3">
    <source>
        <dbReference type="Proteomes" id="UP001195483"/>
    </source>
</evidence>
<sequence length="117" mass="13483">MSWVQSTGTQFERRLSQNSSTTINLRLRDLDLLNLHSHMSPVLVSSVSNKSVEEDPKYMVSNQEASVRKNTTTTRLIESILTEQHCQQKLPIGYLKSQTNWTVADLIDPNPQRERER</sequence>
<organism evidence="2 3">
    <name type="scientific">Potamilus streckersoni</name>
    <dbReference type="NCBI Taxonomy" id="2493646"/>
    <lineage>
        <taxon>Eukaryota</taxon>
        <taxon>Metazoa</taxon>
        <taxon>Spiralia</taxon>
        <taxon>Lophotrochozoa</taxon>
        <taxon>Mollusca</taxon>
        <taxon>Bivalvia</taxon>
        <taxon>Autobranchia</taxon>
        <taxon>Heteroconchia</taxon>
        <taxon>Palaeoheterodonta</taxon>
        <taxon>Unionida</taxon>
        <taxon>Unionoidea</taxon>
        <taxon>Unionidae</taxon>
        <taxon>Ambleminae</taxon>
        <taxon>Lampsilini</taxon>
        <taxon>Potamilus</taxon>
    </lineage>
</organism>
<name>A0AAE0W1F2_9BIVA</name>
<gene>
    <name evidence="2" type="ORF">CHS0354_031691</name>
</gene>
<protein>
    <submittedName>
        <fullName evidence="2">Uncharacterized protein</fullName>
    </submittedName>
</protein>